<reference evidence="8" key="1">
    <citation type="submission" date="2020-07" db="EMBL/GenBank/DDBJ databases">
        <authorList>
            <person name="Nieuwenhuis M."/>
            <person name="Van De Peppel L.J.J."/>
        </authorList>
    </citation>
    <scope>NUCLEOTIDE SEQUENCE</scope>
    <source>
        <strain evidence="8">AP01</strain>
        <tissue evidence="8">Mycelium</tissue>
    </source>
</reference>
<dbReference type="GO" id="GO:0000215">
    <property type="term" value="F:tRNA 2'-phosphotransferase activity"/>
    <property type="evidence" value="ECO:0007669"/>
    <property type="project" value="UniProtKB-EC"/>
</dbReference>
<evidence type="ECO:0000313" key="9">
    <source>
        <dbReference type="Proteomes" id="UP000775547"/>
    </source>
</evidence>
<dbReference type="InterPro" id="IPR042081">
    <property type="entry name" value="RNA_2'-PTrans_C"/>
</dbReference>
<keyword evidence="5" id="KW-0520">NAD</keyword>
<evidence type="ECO:0000256" key="5">
    <source>
        <dbReference type="ARBA" id="ARBA00023027"/>
    </source>
</evidence>
<dbReference type="PANTHER" id="PTHR12684">
    <property type="entry name" value="PUTATIVE PHOSPHOTRANSFERASE"/>
    <property type="match status" value="1"/>
</dbReference>
<evidence type="ECO:0000256" key="2">
    <source>
        <dbReference type="ARBA" id="ARBA00009836"/>
    </source>
</evidence>
<name>A0A9P7GAR2_9AGAR</name>
<proteinExistence type="inferred from homology"/>
<dbReference type="InterPro" id="IPR002745">
    <property type="entry name" value="Ptrans_KptA/Tpt1"/>
</dbReference>
<evidence type="ECO:0000256" key="3">
    <source>
        <dbReference type="ARBA" id="ARBA00012007"/>
    </source>
</evidence>
<comment type="similarity">
    <text evidence="2">Belongs to the KptA/TPT1 family.</text>
</comment>
<evidence type="ECO:0000256" key="1">
    <source>
        <dbReference type="ARBA" id="ARBA00003343"/>
    </source>
</evidence>
<dbReference type="OrthoDB" id="419694at2759"/>
<reference evidence="8" key="2">
    <citation type="submission" date="2021-10" db="EMBL/GenBank/DDBJ databases">
        <title>Phylogenomics reveals ancestral predisposition of the termite-cultivated fungus Termitomyces towards a domesticated lifestyle.</title>
        <authorList>
            <person name="Auxier B."/>
            <person name="Grum-Grzhimaylo A."/>
            <person name="Cardenas M.E."/>
            <person name="Lodge J.D."/>
            <person name="Laessoe T."/>
            <person name="Pedersen O."/>
            <person name="Smith M.E."/>
            <person name="Kuyper T.W."/>
            <person name="Franco-Molano E.A."/>
            <person name="Baroni T.J."/>
            <person name="Aanen D.K."/>
        </authorList>
    </citation>
    <scope>NUCLEOTIDE SEQUENCE</scope>
    <source>
        <strain evidence="8">AP01</strain>
        <tissue evidence="8">Mycelium</tissue>
    </source>
</reference>
<comment type="caution">
    <text evidence="8">The sequence shown here is derived from an EMBL/GenBank/DDBJ whole genome shotgun (WGS) entry which is preliminary data.</text>
</comment>
<accession>A0A9P7GAR2</accession>
<evidence type="ECO:0000256" key="7">
    <source>
        <dbReference type="SAM" id="MobiDB-lite"/>
    </source>
</evidence>
<keyword evidence="4" id="KW-0808">Transferase</keyword>
<protein>
    <recommendedName>
        <fullName evidence="3">2'-phosphotransferase</fullName>
        <ecNumber evidence="3">2.7.1.160</ecNumber>
    </recommendedName>
</protein>
<dbReference type="PANTHER" id="PTHR12684:SF2">
    <property type="entry name" value="TRNA 2'-PHOSPHOTRANSFERASE 1"/>
    <property type="match status" value="1"/>
</dbReference>
<comment type="function">
    <text evidence="1">Catalyzes the last step of tRNA splicing, the transfer of the splice junction 2'-phosphate from ligated tRNA to NAD to produce ADP-ribose 1''-2'' cyclic phosphate.</text>
</comment>
<dbReference type="InterPro" id="IPR042080">
    <property type="entry name" value="RNA_2'-PTrans_N"/>
</dbReference>
<feature type="region of interest" description="Disordered" evidence="7">
    <location>
        <begin position="1"/>
        <end position="64"/>
    </location>
</feature>
<sequence length="277" mass="30157">MEPSASTQAAALPEQLVVQTQPTSQKKPRKKPEQGQKPPGGNKQGGAANQKPSGKLRGLERDSPEVRLSKSLSWLLRHGAKGEGLPMRPDGYVKVTDLLENPKLKGQALNLDKLKEIVAADAKKRYDLKEEVGVWWIRANQGHSMKTVKLDFKPILSVSDIPTGVAVHGTSKKAWELISKEGLSKMKRNHIHLAQGVAGDNVISGMRNSSQVLIFIHIQKALDAGIKFELSDNGVVLTEGNKTGILPTEFFERVEDAKLRVALSGWEGTHSTSTAPS</sequence>
<dbReference type="EC" id="2.7.1.160" evidence="3"/>
<dbReference type="Gene3D" id="3.20.170.30">
    <property type="match status" value="1"/>
</dbReference>
<dbReference type="Pfam" id="PF01885">
    <property type="entry name" value="PTS_2-RNA"/>
    <property type="match status" value="1"/>
</dbReference>
<evidence type="ECO:0000313" key="8">
    <source>
        <dbReference type="EMBL" id="KAG5647162.1"/>
    </source>
</evidence>
<dbReference type="EMBL" id="JABCKV010000012">
    <property type="protein sequence ID" value="KAG5647162.1"/>
    <property type="molecule type" value="Genomic_DNA"/>
</dbReference>
<organism evidence="8 9">
    <name type="scientific">Asterophora parasitica</name>
    <dbReference type="NCBI Taxonomy" id="117018"/>
    <lineage>
        <taxon>Eukaryota</taxon>
        <taxon>Fungi</taxon>
        <taxon>Dikarya</taxon>
        <taxon>Basidiomycota</taxon>
        <taxon>Agaricomycotina</taxon>
        <taxon>Agaricomycetes</taxon>
        <taxon>Agaricomycetidae</taxon>
        <taxon>Agaricales</taxon>
        <taxon>Tricholomatineae</taxon>
        <taxon>Lyophyllaceae</taxon>
        <taxon>Asterophora</taxon>
    </lineage>
</organism>
<feature type="compositionally biased region" description="Low complexity" evidence="7">
    <location>
        <begin position="35"/>
        <end position="51"/>
    </location>
</feature>
<evidence type="ECO:0000256" key="4">
    <source>
        <dbReference type="ARBA" id="ARBA00022679"/>
    </source>
</evidence>
<comment type="catalytic activity">
    <reaction evidence="6">
        <text>2'-phospho-[ligated tRNA] + NAD(+) = mature tRNA + ADP-alpha-D-ribose 1'',2''-cyclic phosphate + nicotinamide</text>
        <dbReference type="Rhea" id="RHEA:23324"/>
        <dbReference type="Rhea" id="RHEA-COMP:11106"/>
        <dbReference type="Rhea" id="RHEA-COMP:11107"/>
        <dbReference type="ChEBI" id="CHEBI:17154"/>
        <dbReference type="ChEBI" id="CHEBI:57540"/>
        <dbReference type="ChEBI" id="CHEBI:76596"/>
        <dbReference type="ChEBI" id="CHEBI:82883"/>
        <dbReference type="ChEBI" id="CHEBI:85027"/>
        <dbReference type="EC" id="2.7.1.160"/>
    </reaction>
</comment>
<keyword evidence="9" id="KW-1185">Reference proteome</keyword>
<dbReference type="Proteomes" id="UP000775547">
    <property type="component" value="Unassembled WGS sequence"/>
</dbReference>
<dbReference type="GO" id="GO:0006388">
    <property type="term" value="P:tRNA splicing, via endonucleolytic cleavage and ligation"/>
    <property type="evidence" value="ECO:0007669"/>
    <property type="project" value="TreeGrafter"/>
</dbReference>
<dbReference type="Gene3D" id="1.10.10.970">
    <property type="entry name" value="RNA 2'-phosphotransferase, Tpt1/KptA family, N-terminal domain"/>
    <property type="match status" value="1"/>
</dbReference>
<evidence type="ECO:0000256" key="6">
    <source>
        <dbReference type="ARBA" id="ARBA00047949"/>
    </source>
</evidence>
<dbReference type="SUPFAM" id="SSF56399">
    <property type="entry name" value="ADP-ribosylation"/>
    <property type="match status" value="1"/>
</dbReference>
<gene>
    <name evidence="8" type="ORF">DXG03_001117</name>
</gene>
<dbReference type="AlphaFoldDB" id="A0A9P7GAR2"/>